<dbReference type="NCBIfam" id="TIGR00976">
    <property type="entry name" value="CocE_NonD"/>
    <property type="match status" value="1"/>
</dbReference>
<protein>
    <submittedName>
        <fullName evidence="4">Unannotated protein</fullName>
    </submittedName>
</protein>
<evidence type="ECO:0000313" key="4">
    <source>
        <dbReference type="EMBL" id="CAB4836787.1"/>
    </source>
</evidence>
<dbReference type="SUPFAM" id="SSF53474">
    <property type="entry name" value="alpha/beta-Hydrolases"/>
    <property type="match status" value="1"/>
</dbReference>
<dbReference type="SUPFAM" id="SSF49785">
    <property type="entry name" value="Galactose-binding domain-like"/>
    <property type="match status" value="1"/>
</dbReference>
<feature type="region of interest" description="Disordered" evidence="2">
    <location>
        <begin position="351"/>
        <end position="372"/>
    </location>
</feature>
<dbReference type="AlphaFoldDB" id="A0A6J7AVI3"/>
<accession>A0A6J7AVI3</accession>
<dbReference type="Pfam" id="PF02129">
    <property type="entry name" value="Peptidase_S15"/>
    <property type="match status" value="1"/>
</dbReference>
<dbReference type="InterPro" id="IPR005674">
    <property type="entry name" value="CocE/Ser_esterase"/>
</dbReference>
<dbReference type="Gene3D" id="3.40.50.1820">
    <property type="entry name" value="alpha/beta hydrolase"/>
    <property type="match status" value="1"/>
</dbReference>
<dbReference type="GO" id="GO:0008239">
    <property type="term" value="F:dipeptidyl-peptidase activity"/>
    <property type="evidence" value="ECO:0007669"/>
    <property type="project" value="InterPro"/>
</dbReference>
<keyword evidence="1" id="KW-0378">Hydrolase</keyword>
<dbReference type="InterPro" id="IPR008979">
    <property type="entry name" value="Galactose-bd-like_sf"/>
</dbReference>
<proteinExistence type="predicted"/>
<name>A0A6J7AVI3_9ZZZZ</name>
<evidence type="ECO:0000256" key="1">
    <source>
        <dbReference type="ARBA" id="ARBA00022801"/>
    </source>
</evidence>
<dbReference type="InterPro" id="IPR013736">
    <property type="entry name" value="Xaa-Pro_dipept_C"/>
</dbReference>
<dbReference type="EMBL" id="CAFABA010000235">
    <property type="protein sequence ID" value="CAB4836787.1"/>
    <property type="molecule type" value="Genomic_DNA"/>
</dbReference>
<dbReference type="Pfam" id="PF08530">
    <property type="entry name" value="PepX_C"/>
    <property type="match status" value="1"/>
</dbReference>
<evidence type="ECO:0000256" key="2">
    <source>
        <dbReference type="SAM" id="MobiDB-lite"/>
    </source>
</evidence>
<gene>
    <name evidence="4" type="ORF">UFOPK3139_03232</name>
</gene>
<organism evidence="4">
    <name type="scientific">freshwater metagenome</name>
    <dbReference type="NCBI Taxonomy" id="449393"/>
    <lineage>
        <taxon>unclassified sequences</taxon>
        <taxon>metagenomes</taxon>
        <taxon>ecological metagenomes</taxon>
    </lineage>
</organism>
<dbReference type="PANTHER" id="PTHR43056:SF10">
    <property type="entry name" value="COCE_NOND FAMILY, PUTATIVE (AFU_ORTHOLOGUE AFUA_7G00600)-RELATED"/>
    <property type="match status" value="1"/>
</dbReference>
<sequence length="542" mass="58751">MREPTNDVRVEHHVEVSMPDGTVLLTDVFHPVGVDDAPTVLERTPYGRRGGGSGTGPGLAARGYRYVLQACRGTDGSGGMHSYFAEAPDGRATADWIAQQPWFDGRLGSFGASYMGFTQWALASTRPPHLKAMAVALSTSIRAYSWYPGGSLALEVIIPWDLGAVQFNKPDSEAIVPDISPEAISVRMRELRAAFDHLPLGDVIRKVTGEDLDLYRQQLDHAEVGDPYWAPVDFRRFLADWTVPTLLVDGWHDYPLPGVCDDYAALRDAGVPVRLRIGAGGHLGGGGEGGMTDAPLDWFDTYLLERPELLPVPMPTRPVTVQVQGADVHWVDLDDWPAPQVVNVPWHLRTGGRLTPDRPSEAEQPDGFRYDPTDPTPAAGGIGMLTGGAVDNRALEARPDVLVFTGEALDAPLTLLGPVTADLYVTSSIDHVDFFVRLCDVHPDGRSVNVCDGLRRVVPAAIERDVLGVHHVSVALWPAGHRFGAGHRLRVQVSGGAHPVYARNMGTGEPHASATTMRAADHLVHHDLQYPSTVTLPHFAEA</sequence>
<feature type="domain" description="Xaa-Pro dipeptidyl-peptidase C-terminal" evidence="3">
    <location>
        <begin position="296"/>
        <end position="535"/>
    </location>
</feature>
<dbReference type="InterPro" id="IPR000383">
    <property type="entry name" value="Xaa-Pro-like_dom"/>
</dbReference>
<dbReference type="SMART" id="SM00939">
    <property type="entry name" value="PepX_C"/>
    <property type="match status" value="1"/>
</dbReference>
<reference evidence="4" key="1">
    <citation type="submission" date="2020-05" db="EMBL/GenBank/DDBJ databases">
        <authorList>
            <person name="Chiriac C."/>
            <person name="Salcher M."/>
            <person name="Ghai R."/>
            <person name="Kavagutti S V."/>
        </authorList>
    </citation>
    <scope>NUCLEOTIDE SEQUENCE</scope>
</reference>
<dbReference type="InterPro" id="IPR029058">
    <property type="entry name" value="AB_hydrolase_fold"/>
</dbReference>
<dbReference type="InterPro" id="IPR050585">
    <property type="entry name" value="Xaa-Pro_dipeptidyl-ppase/CocE"/>
</dbReference>
<dbReference type="Gene3D" id="1.10.3020.10">
    <property type="entry name" value="alpha-amino acid ester hydrolase ( Helical cap domain)"/>
    <property type="match status" value="1"/>
</dbReference>
<feature type="compositionally biased region" description="Basic and acidic residues" evidence="2">
    <location>
        <begin position="355"/>
        <end position="372"/>
    </location>
</feature>
<evidence type="ECO:0000259" key="3">
    <source>
        <dbReference type="SMART" id="SM00939"/>
    </source>
</evidence>
<dbReference type="PANTHER" id="PTHR43056">
    <property type="entry name" value="PEPTIDASE S9 PROLYL OLIGOPEPTIDASE"/>
    <property type="match status" value="1"/>
</dbReference>
<dbReference type="Gene3D" id="2.60.120.260">
    <property type="entry name" value="Galactose-binding domain-like"/>
    <property type="match status" value="1"/>
</dbReference>